<comment type="caution">
    <text evidence="2">The sequence shown here is derived from an EMBL/GenBank/DDBJ whole genome shotgun (WGS) entry which is preliminary data.</text>
</comment>
<dbReference type="EMBL" id="CAUOFW020006074">
    <property type="protein sequence ID" value="CAK9172840.1"/>
    <property type="molecule type" value="Genomic_DNA"/>
</dbReference>
<protein>
    <recommendedName>
        <fullName evidence="1">AB hydrolase-1 domain-containing protein</fullName>
    </recommendedName>
</protein>
<dbReference type="Gene3D" id="3.40.50.1820">
    <property type="entry name" value="alpha/beta hydrolase"/>
    <property type="match status" value="1"/>
</dbReference>
<accession>A0ABC8TUG7</accession>
<dbReference type="Pfam" id="PF00561">
    <property type="entry name" value="Abhydrolase_1"/>
    <property type="match status" value="1"/>
</dbReference>
<evidence type="ECO:0000259" key="1">
    <source>
        <dbReference type="Pfam" id="PF00561"/>
    </source>
</evidence>
<reference evidence="2 3" key="1">
    <citation type="submission" date="2024-02" db="EMBL/GenBank/DDBJ databases">
        <authorList>
            <person name="Vignale AGUSTIN F."/>
            <person name="Sosa J E."/>
            <person name="Modenutti C."/>
        </authorList>
    </citation>
    <scope>NUCLEOTIDE SEQUENCE [LARGE SCALE GENOMIC DNA]</scope>
</reference>
<dbReference type="PRINTS" id="PR00412">
    <property type="entry name" value="EPOXHYDRLASE"/>
</dbReference>
<dbReference type="InterPro" id="IPR029058">
    <property type="entry name" value="AB_hydrolase_fold"/>
</dbReference>
<sequence>MVNVFTVAKPLLQGLMKLAGMTPKLVEIEPGTLMNFWVPNETIQRNQNQNQNHTNHKTNKPAVVLVHGFFGDGVITWLFQVLALTGRYAVYVPDLLFFGGSTTDSHHRSTVFQAECLAKGLRKLGVESCTLVGFSYGGIIGFKLAKLDPDLVESLVVSSTVVELTESISRASLQKIGFSQWSELLLPETVEGVKAMLTVGTHKLPWLPDFLYRNFLEVMFINRKERTELLEAFIDSDKDATATTHPQRIHLLWGDNDKLFDLEVAHNIKEQLGGKSTLHYIEKAGHLVGLERPFMYTRHLKRILASLDGERLQKMN</sequence>
<dbReference type="Proteomes" id="UP001642360">
    <property type="component" value="Unassembled WGS sequence"/>
</dbReference>
<dbReference type="AlphaFoldDB" id="A0ABC8TUG7"/>
<gene>
    <name evidence="2" type="ORF">ILEXP_LOCUS42526</name>
</gene>
<dbReference type="InterPro" id="IPR000073">
    <property type="entry name" value="AB_hydrolase_1"/>
</dbReference>
<proteinExistence type="predicted"/>
<keyword evidence="3" id="KW-1185">Reference proteome</keyword>
<dbReference type="PANTHER" id="PTHR43139">
    <property type="entry name" value="SI:DKEY-122A22.2"/>
    <property type="match status" value="1"/>
</dbReference>
<dbReference type="InterPro" id="IPR000639">
    <property type="entry name" value="Epox_hydrolase-like"/>
</dbReference>
<feature type="domain" description="AB hydrolase-1" evidence="1">
    <location>
        <begin position="61"/>
        <end position="293"/>
    </location>
</feature>
<organism evidence="2 3">
    <name type="scientific">Ilex paraguariensis</name>
    <name type="common">yerba mate</name>
    <dbReference type="NCBI Taxonomy" id="185542"/>
    <lineage>
        <taxon>Eukaryota</taxon>
        <taxon>Viridiplantae</taxon>
        <taxon>Streptophyta</taxon>
        <taxon>Embryophyta</taxon>
        <taxon>Tracheophyta</taxon>
        <taxon>Spermatophyta</taxon>
        <taxon>Magnoliopsida</taxon>
        <taxon>eudicotyledons</taxon>
        <taxon>Gunneridae</taxon>
        <taxon>Pentapetalae</taxon>
        <taxon>asterids</taxon>
        <taxon>campanulids</taxon>
        <taxon>Aquifoliales</taxon>
        <taxon>Aquifoliaceae</taxon>
        <taxon>Ilex</taxon>
    </lineage>
</organism>
<dbReference type="PRINTS" id="PR00111">
    <property type="entry name" value="ABHYDROLASE"/>
</dbReference>
<name>A0ABC8TUG7_9AQUA</name>
<dbReference type="InterPro" id="IPR052370">
    <property type="entry name" value="Meta-cleavage_hydrolase"/>
</dbReference>
<dbReference type="GO" id="GO:0016787">
    <property type="term" value="F:hydrolase activity"/>
    <property type="evidence" value="ECO:0007669"/>
    <property type="project" value="UniProtKB-ARBA"/>
</dbReference>
<dbReference type="PANTHER" id="PTHR43139:SF22">
    <property type="entry name" value="AB HYDROLASE-1 DOMAIN-CONTAINING PROTEIN"/>
    <property type="match status" value="1"/>
</dbReference>
<dbReference type="SUPFAM" id="SSF53474">
    <property type="entry name" value="alpha/beta-Hydrolases"/>
    <property type="match status" value="1"/>
</dbReference>
<evidence type="ECO:0000313" key="3">
    <source>
        <dbReference type="Proteomes" id="UP001642360"/>
    </source>
</evidence>
<evidence type="ECO:0000313" key="2">
    <source>
        <dbReference type="EMBL" id="CAK9172840.1"/>
    </source>
</evidence>